<evidence type="ECO:0000313" key="2">
    <source>
        <dbReference type="EMBL" id="KIJ41821.1"/>
    </source>
</evidence>
<feature type="domain" description="Protein kinase" evidence="1">
    <location>
        <begin position="23"/>
        <end position="279"/>
    </location>
</feature>
<organism evidence="2 3">
    <name type="scientific">Sphaerobolus stellatus (strain SS14)</name>
    <dbReference type="NCBI Taxonomy" id="990650"/>
    <lineage>
        <taxon>Eukaryota</taxon>
        <taxon>Fungi</taxon>
        <taxon>Dikarya</taxon>
        <taxon>Basidiomycota</taxon>
        <taxon>Agaricomycotina</taxon>
        <taxon>Agaricomycetes</taxon>
        <taxon>Phallomycetidae</taxon>
        <taxon>Geastrales</taxon>
        <taxon>Sphaerobolaceae</taxon>
        <taxon>Sphaerobolus</taxon>
    </lineage>
</organism>
<dbReference type="PANTHER" id="PTHR24348:SF64">
    <property type="entry name" value="SERINE_THREONINE-PROTEIN KINASE DDB_G0278901-RELATED"/>
    <property type="match status" value="1"/>
</dbReference>
<dbReference type="Pfam" id="PF00069">
    <property type="entry name" value="Pkinase"/>
    <property type="match status" value="1"/>
</dbReference>
<dbReference type="PANTHER" id="PTHR24348">
    <property type="entry name" value="SERINE/THREONINE-PROTEIN KINASE UNC-51-RELATED"/>
    <property type="match status" value="1"/>
</dbReference>
<name>A0A0C9VUC2_SPHS4</name>
<accession>A0A0C9VUC2</accession>
<dbReference type="Gene3D" id="1.10.510.10">
    <property type="entry name" value="Transferase(Phosphotransferase) domain 1"/>
    <property type="match status" value="1"/>
</dbReference>
<dbReference type="EMBL" id="KN837134">
    <property type="protein sequence ID" value="KIJ41821.1"/>
    <property type="molecule type" value="Genomic_DNA"/>
</dbReference>
<dbReference type="GO" id="GO:0010506">
    <property type="term" value="P:regulation of autophagy"/>
    <property type="evidence" value="ECO:0007669"/>
    <property type="project" value="InterPro"/>
</dbReference>
<sequence>MLREVAQSVRTCLPPEHPDEFVRGPVIVVWKDDNGSLFITQHPPDISTEEALETLLGTAIPDSQLYPPWTDDITEAPTSLPPNHFIKVPNPLDYNGTPICAELFASEVRVLERLRLASVSHPNIVKYYGCVRKGPYIGGICFQRYVCDLAKVLHENVPADRYPPFDPESVICDIEAGLKHIYALGIVHDDINPRNIMLDEDGRAVIIDFDAAGEPGPTTCRGTPGWAKGRTRRTFEEWLWNLPGLTVYFFSVLVMKSHQLQSTVLLKILYPIMYCEFQR</sequence>
<dbReference type="Proteomes" id="UP000054279">
    <property type="component" value="Unassembled WGS sequence"/>
</dbReference>
<dbReference type="InterPro" id="IPR000719">
    <property type="entry name" value="Prot_kinase_dom"/>
</dbReference>
<dbReference type="SMART" id="SM00220">
    <property type="entry name" value="S_TKc"/>
    <property type="match status" value="1"/>
</dbReference>
<dbReference type="GO" id="GO:0005737">
    <property type="term" value="C:cytoplasm"/>
    <property type="evidence" value="ECO:0007669"/>
    <property type="project" value="TreeGrafter"/>
</dbReference>
<dbReference type="AlphaFoldDB" id="A0A0C9VUC2"/>
<dbReference type="PROSITE" id="PS50011">
    <property type="entry name" value="PROTEIN_KINASE_DOM"/>
    <property type="match status" value="1"/>
</dbReference>
<keyword evidence="3" id="KW-1185">Reference proteome</keyword>
<evidence type="ECO:0000259" key="1">
    <source>
        <dbReference type="PROSITE" id="PS50011"/>
    </source>
</evidence>
<protein>
    <recommendedName>
        <fullName evidence="1">Protein kinase domain-containing protein</fullName>
    </recommendedName>
</protein>
<dbReference type="SUPFAM" id="SSF56112">
    <property type="entry name" value="Protein kinase-like (PK-like)"/>
    <property type="match status" value="1"/>
</dbReference>
<dbReference type="OrthoDB" id="4062651at2759"/>
<reference evidence="2 3" key="1">
    <citation type="submission" date="2014-06" db="EMBL/GenBank/DDBJ databases">
        <title>Evolutionary Origins and Diversification of the Mycorrhizal Mutualists.</title>
        <authorList>
            <consortium name="DOE Joint Genome Institute"/>
            <consortium name="Mycorrhizal Genomics Consortium"/>
            <person name="Kohler A."/>
            <person name="Kuo A."/>
            <person name="Nagy L.G."/>
            <person name="Floudas D."/>
            <person name="Copeland A."/>
            <person name="Barry K.W."/>
            <person name="Cichocki N."/>
            <person name="Veneault-Fourrey C."/>
            <person name="LaButti K."/>
            <person name="Lindquist E.A."/>
            <person name="Lipzen A."/>
            <person name="Lundell T."/>
            <person name="Morin E."/>
            <person name="Murat C."/>
            <person name="Riley R."/>
            <person name="Ohm R."/>
            <person name="Sun H."/>
            <person name="Tunlid A."/>
            <person name="Henrissat B."/>
            <person name="Grigoriev I.V."/>
            <person name="Hibbett D.S."/>
            <person name="Martin F."/>
        </authorList>
    </citation>
    <scope>NUCLEOTIDE SEQUENCE [LARGE SCALE GENOMIC DNA]</scope>
    <source>
        <strain evidence="2 3">SS14</strain>
    </source>
</reference>
<gene>
    <name evidence="2" type="ORF">M422DRAFT_171911</name>
</gene>
<dbReference type="GO" id="GO:0005524">
    <property type="term" value="F:ATP binding"/>
    <property type="evidence" value="ECO:0007669"/>
    <property type="project" value="InterPro"/>
</dbReference>
<dbReference type="InterPro" id="IPR045269">
    <property type="entry name" value="Atg1-like"/>
</dbReference>
<dbReference type="InterPro" id="IPR011009">
    <property type="entry name" value="Kinase-like_dom_sf"/>
</dbReference>
<dbReference type="GO" id="GO:0004674">
    <property type="term" value="F:protein serine/threonine kinase activity"/>
    <property type="evidence" value="ECO:0007669"/>
    <property type="project" value="InterPro"/>
</dbReference>
<evidence type="ECO:0000313" key="3">
    <source>
        <dbReference type="Proteomes" id="UP000054279"/>
    </source>
</evidence>
<dbReference type="HOGENOM" id="CLU_062257_1_0_1"/>
<proteinExistence type="predicted"/>